<organism evidence="3 4">
    <name type="scientific">Occultella glacieicola</name>
    <dbReference type="NCBI Taxonomy" id="2518684"/>
    <lineage>
        <taxon>Bacteria</taxon>
        <taxon>Bacillati</taxon>
        <taxon>Actinomycetota</taxon>
        <taxon>Actinomycetes</taxon>
        <taxon>Micrococcales</taxon>
        <taxon>Ruaniaceae</taxon>
        <taxon>Occultella</taxon>
    </lineage>
</organism>
<proteinExistence type="inferred from homology"/>
<evidence type="ECO:0000259" key="2">
    <source>
        <dbReference type="Pfam" id="PF04909"/>
    </source>
</evidence>
<evidence type="ECO:0000256" key="1">
    <source>
        <dbReference type="ARBA" id="ARBA00038310"/>
    </source>
</evidence>
<dbReference type="EMBL" id="SMNA01000004">
    <property type="protein sequence ID" value="TDE95123.1"/>
    <property type="molecule type" value="Genomic_DNA"/>
</dbReference>
<evidence type="ECO:0000313" key="4">
    <source>
        <dbReference type="Proteomes" id="UP000504882"/>
    </source>
</evidence>
<comment type="similarity">
    <text evidence="1">Belongs to the metallo-dependent hydrolases superfamily.</text>
</comment>
<dbReference type="Pfam" id="PF04909">
    <property type="entry name" value="Amidohydro_2"/>
    <property type="match status" value="1"/>
</dbReference>
<dbReference type="PANTHER" id="PTHR43569:SF2">
    <property type="entry name" value="AMIDOHYDROLASE-RELATED DOMAIN-CONTAINING PROTEIN"/>
    <property type="match status" value="1"/>
</dbReference>
<comment type="caution">
    <text evidence="3">The sequence shown here is derived from an EMBL/GenBank/DDBJ whole genome shotgun (WGS) entry which is preliminary data.</text>
</comment>
<dbReference type="InterPro" id="IPR032466">
    <property type="entry name" value="Metal_Hydrolase"/>
</dbReference>
<name>A0ABY2E5P1_9MICO</name>
<dbReference type="PANTHER" id="PTHR43569">
    <property type="entry name" value="AMIDOHYDROLASE"/>
    <property type="match status" value="1"/>
</dbReference>
<feature type="domain" description="Amidohydrolase-related" evidence="2">
    <location>
        <begin position="2"/>
        <end position="284"/>
    </location>
</feature>
<dbReference type="Gene3D" id="3.20.20.140">
    <property type="entry name" value="Metal-dependent hydrolases"/>
    <property type="match status" value="1"/>
</dbReference>
<dbReference type="GO" id="GO:0016787">
    <property type="term" value="F:hydrolase activity"/>
    <property type="evidence" value="ECO:0007669"/>
    <property type="project" value="UniProtKB-KW"/>
</dbReference>
<dbReference type="RefSeq" id="WP_133107533.1">
    <property type="nucleotide sequence ID" value="NZ_SMNA01000004.1"/>
</dbReference>
<evidence type="ECO:0000313" key="3">
    <source>
        <dbReference type="EMBL" id="TDE95123.1"/>
    </source>
</evidence>
<dbReference type="InterPro" id="IPR006680">
    <property type="entry name" value="Amidohydro-rel"/>
</dbReference>
<reference evidence="3 4" key="1">
    <citation type="submission" date="2019-03" db="EMBL/GenBank/DDBJ databases">
        <title>Genomic features of bacteria from cold environments.</title>
        <authorList>
            <person name="Shen L."/>
        </authorList>
    </citation>
    <scope>NUCLEOTIDE SEQUENCE [LARGE SCALE GENOMIC DNA]</scope>
    <source>
        <strain evidence="4">T3246-1</strain>
    </source>
</reference>
<sequence>MIDTHLHVWDRSRSRYRWLDGAPEPLRSDHPLEQGLAALAPYGVERAILVQADETLDETTYLLELVAAEPRLAGAVCYLPLEDPDTVARELPRLAATAGFVGVRNLSHDRPDPDWILGAEQRRSIGLLEEAGVPLDYVSVLPRHLENVVTLAGEHPGLTVVLDHLGKPPVGRDDDYRRWTDRLADAAALANVVAKVSGIYPAEPAEPAEPAAGAVTPEQLDSVLTIALATFGPDRLMLGSDWPVSTVSGGADATMSVLVGAVDRLPREQALALRRGTATRVYGLGA</sequence>
<protein>
    <submittedName>
        <fullName evidence="3">Metal-dependent hydrolase</fullName>
    </submittedName>
</protein>
<gene>
    <name evidence="3" type="ORF">EXU48_10235</name>
</gene>
<keyword evidence="4" id="KW-1185">Reference proteome</keyword>
<dbReference type="SUPFAM" id="SSF51556">
    <property type="entry name" value="Metallo-dependent hydrolases"/>
    <property type="match status" value="1"/>
</dbReference>
<dbReference type="InterPro" id="IPR052350">
    <property type="entry name" value="Metallo-dep_Lactonases"/>
</dbReference>
<dbReference type="Proteomes" id="UP000504882">
    <property type="component" value="Unassembled WGS sequence"/>
</dbReference>
<accession>A0ABY2E5P1</accession>
<keyword evidence="3" id="KW-0378">Hydrolase</keyword>